<dbReference type="RefSeq" id="WP_377939352.1">
    <property type="nucleotide sequence ID" value="NZ_JBHTHQ010000024.1"/>
</dbReference>
<dbReference type="SUPFAM" id="SSF140931">
    <property type="entry name" value="Fic-like"/>
    <property type="match status" value="1"/>
</dbReference>
<name>A0ABW2Y742_9BIFI</name>
<dbReference type="InterPro" id="IPR006440">
    <property type="entry name" value="Doc"/>
</dbReference>
<dbReference type="InterPro" id="IPR036597">
    <property type="entry name" value="Fido-like_dom_sf"/>
</dbReference>
<dbReference type="Pfam" id="PF02661">
    <property type="entry name" value="Fic"/>
    <property type="match status" value="1"/>
</dbReference>
<keyword evidence="3" id="KW-1185">Reference proteome</keyword>
<protein>
    <submittedName>
        <fullName evidence="2">Type II toxin-antitoxin system death-on-curing family toxin</fullName>
    </submittedName>
</protein>
<reference evidence="3" key="1">
    <citation type="journal article" date="2019" name="Int. J. Syst. Evol. Microbiol.">
        <title>The Global Catalogue of Microorganisms (GCM) 10K type strain sequencing project: providing services to taxonomists for standard genome sequencing and annotation.</title>
        <authorList>
            <consortium name="The Broad Institute Genomics Platform"/>
            <consortium name="The Broad Institute Genome Sequencing Center for Infectious Disease"/>
            <person name="Wu L."/>
            <person name="Ma J."/>
        </authorList>
    </citation>
    <scope>NUCLEOTIDE SEQUENCE [LARGE SCALE GENOMIC DNA]</scope>
    <source>
        <strain evidence="3">CCM 8604</strain>
    </source>
</reference>
<evidence type="ECO:0000259" key="1">
    <source>
        <dbReference type="PROSITE" id="PS51459"/>
    </source>
</evidence>
<dbReference type="Gene3D" id="1.20.120.1870">
    <property type="entry name" value="Fic/DOC protein, Fido domain"/>
    <property type="match status" value="1"/>
</dbReference>
<accession>A0ABW2Y742</accession>
<dbReference type="Proteomes" id="UP001597036">
    <property type="component" value="Unassembled WGS sequence"/>
</dbReference>
<dbReference type="EMBL" id="JBHTHQ010000024">
    <property type="protein sequence ID" value="MFD0705603.1"/>
    <property type="molecule type" value="Genomic_DNA"/>
</dbReference>
<dbReference type="NCBIfam" id="TIGR01550">
    <property type="entry name" value="DOC_P1"/>
    <property type="match status" value="1"/>
</dbReference>
<evidence type="ECO:0000313" key="2">
    <source>
        <dbReference type="EMBL" id="MFD0705603.1"/>
    </source>
</evidence>
<dbReference type="PANTHER" id="PTHR39426">
    <property type="entry name" value="HOMOLOGY TO DEATH-ON-CURING PROTEIN OF PHAGE P1"/>
    <property type="match status" value="1"/>
</dbReference>
<evidence type="ECO:0000313" key="3">
    <source>
        <dbReference type="Proteomes" id="UP001597036"/>
    </source>
</evidence>
<organism evidence="2 3">
    <name type="scientific">Alloscardovia venturai</name>
    <dbReference type="NCBI Taxonomy" id="1769421"/>
    <lineage>
        <taxon>Bacteria</taxon>
        <taxon>Bacillati</taxon>
        <taxon>Actinomycetota</taxon>
        <taxon>Actinomycetes</taxon>
        <taxon>Bifidobacteriales</taxon>
        <taxon>Bifidobacteriaceae</taxon>
        <taxon>Alloscardovia</taxon>
    </lineage>
</organism>
<dbReference type="PROSITE" id="PS51459">
    <property type="entry name" value="FIDO"/>
    <property type="match status" value="1"/>
</dbReference>
<proteinExistence type="predicted"/>
<dbReference type="InterPro" id="IPR003812">
    <property type="entry name" value="Fido"/>
</dbReference>
<sequence length="153" mass="17819">MNTDCIDYNEEQLNALVEDIMKIHDFLIQEQGLNAARPESRAKINSAAYACFVSKYGRPFNKTHNYNDIYDQVSDFAYHLALDHPFADANKRTTVMTTLVLLYINGINLEFDDSRIITHNKLYKWIQDLVQRDKTREELAQELRENSTPLTTN</sequence>
<gene>
    <name evidence="2" type="ORF">ACFQY8_07590</name>
</gene>
<feature type="domain" description="Fido" evidence="1">
    <location>
        <begin position="15"/>
        <end position="145"/>
    </location>
</feature>
<dbReference type="PANTHER" id="PTHR39426:SF1">
    <property type="entry name" value="HOMOLOGY TO DEATH-ON-CURING PROTEIN OF PHAGE P1"/>
    <property type="match status" value="1"/>
</dbReference>
<dbReference type="InterPro" id="IPR053737">
    <property type="entry name" value="Type_II_TA_Toxin"/>
</dbReference>
<comment type="caution">
    <text evidence="2">The sequence shown here is derived from an EMBL/GenBank/DDBJ whole genome shotgun (WGS) entry which is preliminary data.</text>
</comment>